<dbReference type="RefSeq" id="WP_354663738.1">
    <property type="nucleotide sequence ID" value="NZ_JBEXAC010000003.1"/>
</dbReference>
<proteinExistence type="predicted"/>
<dbReference type="PANTHER" id="PTHR39441">
    <property type="entry name" value="DUF2252 DOMAIN-CONTAINING PROTEIN"/>
    <property type="match status" value="1"/>
</dbReference>
<evidence type="ECO:0000313" key="1">
    <source>
        <dbReference type="EMBL" id="MET7001165.1"/>
    </source>
</evidence>
<gene>
    <name evidence="1" type="ORF">ABR189_27535</name>
</gene>
<dbReference type="Proteomes" id="UP001549749">
    <property type="component" value="Unassembled WGS sequence"/>
</dbReference>
<protein>
    <submittedName>
        <fullName evidence="1">DUF2252 family protein</fullName>
    </submittedName>
</protein>
<reference evidence="1 2" key="1">
    <citation type="submission" date="2024-06" db="EMBL/GenBank/DDBJ databases">
        <title>Chitinophaga defluvii sp. nov., isolated from municipal sewage.</title>
        <authorList>
            <person name="Zhang L."/>
        </authorList>
    </citation>
    <scope>NUCLEOTIDE SEQUENCE [LARGE SCALE GENOMIC DNA]</scope>
    <source>
        <strain evidence="1 2">H8</strain>
    </source>
</reference>
<organism evidence="1 2">
    <name type="scientific">Chitinophaga defluvii</name>
    <dbReference type="NCBI Taxonomy" id="3163343"/>
    <lineage>
        <taxon>Bacteria</taxon>
        <taxon>Pseudomonadati</taxon>
        <taxon>Bacteroidota</taxon>
        <taxon>Chitinophagia</taxon>
        <taxon>Chitinophagales</taxon>
        <taxon>Chitinophagaceae</taxon>
        <taxon>Chitinophaga</taxon>
    </lineage>
</organism>
<name>A0ABV2TFX1_9BACT</name>
<dbReference type="PANTHER" id="PTHR39441:SF1">
    <property type="entry name" value="DUF2252 DOMAIN-CONTAINING PROTEIN"/>
    <property type="match status" value="1"/>
</dbReference>
<accession>A0ABV2TFX1</accession>
<dbReference type="InterPro" id="IPR018721">
    <property type="entry name" value="DUF2252"/>
</dbReference>
<comment type="caution">
    <text evidence="1">The sequence shown here is derived from an EMBL/GenBank/DDBJ whole genome shotgun (WGS) entry which is preliminary data.</text>
</comment>
<sequence length="410" mass="46255">MRNVIKRIKTFNDGRIPELLQLKYKGMRENAFRFYRGSCHLFYQDLPAKSPLLKSPLAWVCGDLHLENFGSYKGDNRLAYFDINDFDESVLAPCLVDAGRLLCSLFLASSALGINEDGATHLFNVFLEEYATTLAAGYIRPLEQRTAKGVVRELLDAVQLRKQKDFLNKRVTYKNGVAKLIINNIRTFKADKHTREQVKEAIEAWGAQMKGPGFYKVKDIAYRVAGTGSLGADRYIVLAAGKNGTAGDFLLDVKLATPSCILAYFDFPQPAWSHEAARIIELQKRIQATSPFLLNDIVINNRQFVLKELQPMLDKLDYALFRGKLRKLEMVLKTMGQICAWDCLRSSGRQGSAIADELIAFGKEVSVWRKPLFDFAQAYSAQVEKDYATFCQAYDEGVFTLLPAPAELKK</sequence>
<evidence type="ECO:0000313" key="2">
    <source>
        <dbReference type="Proteomes" id="UP001549749"/>
    </source>
</evidence>
<dbReference type="Pfam" id="PF10009">
    <property type="entry name" value="DUF2252"/>
    <property type="match status" value="1"/>
</dbReference>
<keyword evidence="2" id="KW-1185">Reference proteome</keyword>
<dbReference type="EMBL" id="JBEXAC010000003">
    <property type="protein sequence ID" value="MET7001165.1"/>
    <property type="molecule type" value="Genomic_DNA"/>
</dbReference>